<dbReference type="Gene3D" id="3.30.530.20">
    <property type="match status" value="1"/>
</dbReference>
<keyword evidence="6" id="KW-1185">Reference proteome</keyword>
<organism evidence="4 5">
    <name type="scientific">Micromonospora saelicesensis</name>
    <dbReference type="NCBI Taxonomy" id="285676"/>
    <lineage>
        <taxon>Bacteria</taxon>
        <taxon>Bacillati</taxon>
        <taxon>Actinomycetota</taxon>
        <taxon>Actinomycetes</taxon>
        <taxon>Micromonosporales</taxon>
        <taxon>Micromonosporaceae</taxon>
        <taxon>Micromonospora</taxon>
    </lineage>
</organism>
<dbReference type="RefSeq" id="WP_091406258.1">
    <property type="nucleotide sequence ID" value="NZ_FMCR01000006.1"/>
</dbReference>
<evidence type="ECO:0000256" key="1">
    <source>
        <dbReference type="ARBA" id="ARBA00006817"/>
    </source>
</evidence>
<proteinExistence type="inferred from homology"/>
<evidence type="ECO:0000313" key="3">
    <source>
        <dbReference type="EMBL" id="RAN95999.1"/>
    </source>
</evidence>
<dbReference type="Proteomes" id="UP000198864">
    <property type="component" value="Unassembled WGS sequence"/>
</dbReference>
<dbReference type="STRING" id="285676.GA0070561_5598"/>
<reference evidence="4 5" key="1">
    <citation type="submission" date="2016-06" db="EMBL/GenBank/DDBJ databases">
        <authorList>
            <person name="Kjaerup R.B."/>
            <person name="Dalgaard T.S."/>
            <person name="Juul-Madsen H.R."/>
        </authorList>
    </citation>
    <scope>NUCLEOTIDE SEQUENCE [LARGE SCALE GENOMIC DNA]</scope>
    <source>
        <strain evidence="4 5">DSM 44871</strain>
    </source>
</reference>
<name>A0A1C4ZNG7_9ACTN</name>
<dbReference type="SUPFAM" id="SSF55961">
    <property type="entry name" value="Bet v1-like"/>
    <property type="match status" value="1"/>
</dbReference>
<comment type="similarity">
    <text evidence="1">Belongs to the AHA1 family.</text>
</comment>
<gene>
    <name evidence="4" type="ORF">GA0070561_5598</name>
    <name evidence="3" type="ORF">GAR05_04035</name>
</gene>
<sequence length="147" mass="16686">MVDILHRVGVVAPLDDVYRAVATPEGLAAWWTTDTVGKSEVGGQLAFRFGDAGGFDMEVLELNPAGRVRWRVVDGPEEWVGTEVDWRLDQRGEYTIVQFAHQGWREPVEFMHHCSTKWALFLMSLKEQVETGHGRPAPDDVRISDWH</sequence>
<dbReference type="InterPro" id="IPR023393">
    <property type="entry name" value="START-like_dom_sf"/>
</dbReference>
<feature type="domain" description="Activator of Hsp90 ATPase homologue 1/2-like C-terminal" evidence="2">
    <location>
        <begin position="12"/>
        <end position="129"/>
    </location>
</feature>
<evidence type="ECO:0000259" key="2">
    <source>
        <dbReference type="Pfam" id="PF08327"/>
    </source>
</evidence>
<dbReference type="EMBL" id="FMCR01000006">
    <property type="protein sequence ID" value="SCF34429.1"/>
    <property type="molecule type" value="Genomic_DNA"/>
</dbReference>
<dbReference type="CDD" id="cd07814">
    <property type="entry name" value="SRPBCC_CalC_Aha1-like"/>
    <property type="match status" value="1"/>
</dbReference>
<dbReference type="Proteomes" id="UP000249334">
    <property type="component" value="Unassembled WGS sequence"/>
</dbReference>
<evidence type="ECO:0000313" key="4">
    <source>
        <dbReference type="EMBL" id="SCF34429.1"/>
    </source>
</evidence>
<accession>A0A1C4ZNG7</accession>
<evidence type="ECO:0000313" key="6">
    <source>
        <dbReference type="Proteomes" id="UP000249334"/>
    </source>
</evidence>
<dbReference type="AlphaFoldDB" id="A0A1C4ZNG7"/>
<dbReference type="InterPro" id="IPR013538">
    <property type="entry name" value="ASHA1/2-like_C"/>
</dbReference>
<evidence type="ECO:0000313" key="5">
    <source>
        <dbReference type="Proteomes" id="UP000198864"/>
    </source>
</evidence>
<reference evidence="3 6" key="2">
    <citation type="submission" date="2018-03" db="EMBL/GenBank/DDBJ databases">
        <title>Genomic framework for the identification of Micromonospora saelicesensis and Micromonospora noduli.</title>
        <authorList>
            <person name="Riesco R."/>
            <person name="Trujillo M.E."/>
        </authorList>
    </citation>
    <scope>NUCLEOTIDE SEQUENCE [LARGE SCALE GENOMIC DNA]</scope>
    <source>
        <strain evidence="3 6">GAR05</strain>
    </source>
</reference>
<dbReference type="Pfam" id="PF08327">
    <property type="entry name" value="AHSA1"/>
    <property type="match status" value="1"/>
</dbReference>
<protein>
    <submittedName>
        <fullName evidence="4">Uncharacterized conserved protein YndB, AHSA1/START domain</fullName>
    </submittedName>
</protein>
<dbReference type="EMBL" id="PXXW01000031">
    <property type="protein sequence ID" value="RAN95999.1"/>
    <property type="molecule type" value="Genomic_DNA"/>
</dbReference>